<dbReference type="PRINTS" id="PR00149">
    <property type="entry name" value="FUMRATELYASE"/>
</dbReference>
<dbReference type="AlphaFoldDB" id="A0ABD3QA13"/>
<comment type="caution">
    <text evidence="4">The sequence shown here is derived from an EMBL/GenBank/DDBJ whole genome shotgun (WGS) entry which is preliminary data.</text>
</comment>
<dbReference type="FunFam" id="1.10.40.30:FF:000001">
    <property type="entry name" value="Argininosuccinate lyase"/>
    <property type="match status" value="1"/>
</dbReference>
<comment type="similarity">
    <text evidence="1">Belongs to the lyase 1 family. Argininosuccinate lyase subfamily.</text>
</comment>
<sequence>MSAPSGSRGGLFGAGGRFKGGTDPIMEKFNESINFDKRMWSQDIRGSIAYAKATQRVGILTVDECDAIVDGLERVHEEWSAGTFELRPGDEDIHTANERRLTELVGPLGGKLHTGRSRNDQVATDTRLWLVEAERDILKDLASLLDAAARFASEHIDVLMAGYTHLQPAQPVRFSHWLMSHVAALTRDAERLSQLVPRANQCPLGSGAMAGNAFGVDREFLASELGFDGVTSNSIDGVCDRDFVAEFLMWHSLLLVHLSQFAEDLIINNMLKCVDIDDAYATGSSLMPQKKNPDALELLRGKAGIAIGRSVGIMATLKGLPRAYNKDLQEDKVPLFDAVDTVKDCLAIATGVIVTMRPNPKMLMKALCPEMLATDLADYLVRKGVPFRETHHISGACVRLAEEQEISLDALTFEQLQNIDSRFEEDVMKVWDYEMSVERKSSIGGTSKARVVEQIEKCIAFAKTL</sequence>
<dbReference type="PANTHER" id="PTHR43814">
    <property type="entry name" value="ARGININOSUCCINATE LYASE"/>
    <property type="match status" value="1"/>
</dbReference>
<feature type="domain" description="Fumarate lyase N-terminal" evidence="2">
    <location>
        <begin position="16"/>
        <end position="308"/>
    </location>
</feature>
<evidence type="ECO:0000256" key="1">
    <source>
        <dbReference type="ARBA" id="ARBA00010755"/>
    </source>
</evidence>
<gene>
    <name evidence="4" type="ORF">ACHAW5_001832</name>
</gene>
<dbReference type="Pfam" id="PF14698">
    <property type="entry name" value="ASL_C2"/>
    <property type="match status" value="1"/>
</dbReference>
<dbReference type="FunFam" id="1.10.275.10:FF:000002">
    <property type="entry name" value="Argininosuccinate lyase"/>
    <property type="match status" value="1"/>
</dbReference>
<evidence type="ECO:0000259" key="2">
    <source>
        <dbReference type="Pfam" id="PF00206"/>
    </source>
</evidence>
<accession>A0ABD3QA13</accession>
<evidence type="ECO:0008006" key="6">
    <source>
        <dbReference type="Google" id="ProtNLM"/>
    </source>
</evidence>
<evidence type="ECO:0000313" key="4">
    <source>
        <dbReference type="EMBL" id="KAL3796739.1"/>
    </source>
</evidence>
<feature type="domain" description="Argininosuccinate lyase C-terminal" evidence="3">
    <location>
        <begin position="371"/>
        <end position="438"/>
    </location>
</feature>
<dbReference type="HAMAP" id="MF_00006">
    <property type="entry name" value="Arg_succ_lyase"/>
    <property type="match status" value="1"/>
</dbReference>
<dbReference type="Pfam" id="PF00206">
    <property type="entry name" value="Lyase_1"/>
    <property type="match status" value="1"/>
</dbReference>
<dbReference type="Proteomes" id="UP001530315">
    <property type="component" value="Unassembled WGS sequence"/>
</dbReference>
<dbReference type="InterPro" id="IPR029419">
    <property type="entry name" value="Arg_succ_lyase_C"/>
</dbReference>
<dbReference type="PANTHER" id="PTHR43814:SF1">
    <property type="entry name" value="ARGININOSUCCINATE LYASE"/>
    <property type="match status" value="1"/>
</dbReference>
<dbReference type="InterPro" id="IPR009049">
    <property type="entry name" value="Argininosuccinate_lyase"/>
</dbReference>
<dbReference type="FunFam" id="1.20.200.10:FF:000015">
    <property type="entry name" value="argininosuccinate lyase isoform X2"/>
    <property type="match status" value="1"/>
</dbReference>
<dbReference type="PRINTS" id="PR00145">
    <property type="entry name" value="ARGSUCLYASE"/>
</dbReference>
<evidence type="ECO:0000259" key="3">
    <source>
        <dbReference type="Pfam" id="PF14698"/>
    </source>
</evidence>
<dbReference type="CDD" id="cd01359">
    <property type="entry name" value="Argininosuccinate_lyase"/>
    <property type="match status" value="1"/>
</dbReference>
<keyword evidence="5" id="KW-1185">Reference proteome</keyword>
<dbReference type="NCBIfam" id="TIGR00838">
    <property type="entry name" value="argH"/>
    <property type="match status" value="1"/>
</dbReference>
<dbReference type="Gene3D" id="1.10.275.10">
    <property type="entry name" value="Fumarase/aspartase (N-terminal domain)"/>
    <property type="match status" value="1"/>
</dbReference>
<proteinExistence type="inferred from homology"/>
<reference evidence="4 5" key="1">
    <citation type="submission" date="2024-10" db="EMBL/GenBank/DDBJ databases">
        <title>Updated reference genomes for cyclostephanoid diatoms.</title>
        <authorList>
            <person name="Roberts W.R."/>
            <person name="Alverson A.J."/>
        </authorList>
    </citation>
    <scope>NUCLEOTIDE SEQUENCE [LARGE SCALE GENOMIC DNA]</scope>
    <source>
        <strain evidence="4 5">AJA276-08</strain>
    </source>
</reference>
<dbReference type="InterPro" id="IPR000362">
    <property type="entry name" value="Fumarate_lyase_fam"/>
</dbReference>
<dbReference type="InterPro" id="IPR022761">
    <property type="entry name" value="Fumarate_lyase_N"/>
</dbReference>
<dbReference type="InterPro" id="IPR024083">
    <property type="entry name" value="Fumarase/histidase_N"/>
</dbReference>
<dbReference type="EMBL" id="JALLAZ020000375">
    <property type="protein sequence ID" value="KAL3796739.1"/>
    <property type="molecule type" value="Genomic_DNA"/>
</dbReference>
<protein>
    <recommendedName>
        <fullName evidence="6">Argininosuccinate lyase</fullName>
    </recommendedName>
</protein>
<dbReference type="InterPro" id="IPR020557">
    <property type="entry name" value="Fumarate_lyase_CS"/>
</dbReference>
<dbReference type="PROSITE" id="PS00163">
    <property type="entry name" value="FUMARATE_LYASES"/>
    <property type="match status" value="1"/>
</dbReference>
<evidence type="ECO:0000313" key="5">
    <source>
        <dbReference type="Proteomes" id="UP001530315"/>
    </source>
</evidence>
<organism evidence="4 5">
    <name type="scientific">Stephanodiscus triporus</name>
    <dbReference type="NCBI Taxonomy" id="2934178"/>
    <lineage>
        <taxon>Eukaryota</taxon>
        <taxon>Sar</taxon>
        <taxon>Stramenopiles</taxon>
        <taxon>Ochrophyta</taxon>
        <taxon>Bacillariophyta</taxon>
        <taxon>Coscinodiscophyceae</taxon>
        <taxon>Thalassiosirophycidae</taxon>
        <taxon>Stephanodiscales</taxon>
        <taxon>Stephanodiscaceae</taxon>
        <taxon>Stephanodiscus</taxon>
    </lineage>
</organism>
<name>A0ABD3QA13_9STRA</name>
<dbReference type="InterPro" id="IPR008948">
    <property type="entry name" value="L-Aspartase-like"/>
</dbReference>
<dbReference type="Gene3D" id="1.20.200.10">
    <property type="entry name" value="Fumarase/aspartase (Central domain)"/>
    <property type="match status" value="1"/>
</dbReference>
<dbReference type="Gene3D" id="1.10.40.30">
    <property type="entry name" value="Fumarase/aspartase (C-terminal domain)"/>
    <property type="match status" value="1"/>
</dbReference>
<dbReference type="SUPFAM" id="SSF48557">
    <property type="entry name" value="L-aspartase-like"/>
    <property type="match status" value="1"/>
</dbReference>